<keyword evidence="5 7" id="KW-0456">Lyase</keyword>
<sequence>MNEDVLSSARIARAGLDDWRQLAGPIRARFLTANFAQAHEFAGAVGAAAESAGLAPEITLTASNVIVTVSSADERGVTAADVDLARTISELAAEAGLQAAPASLQQAEFALDTASSARIAGFYAAVLDAESDATHSNGGLIDPTGQVNTGLWWQEPRTNSRFPLPEPETPQRWHLDVWVGHDEAQNRIASALAAGGRLVSDAAAPSYWVLEDPDGNRVCLCAPMVE</sequence>
<dbReference type="PANTHER" id="PTHR35908:SF1">
    <property type="entry name" value="CONSERVED PROTEIN"/>
    <property type="match status" value="1"/>
</dbReference>
<dbReference type="EC" id="4.2.1.96" evidence="3"/>
<evidence type="ECO:0000313" key="8">
    <source>
        <dbReference type="Proteomes" id="UP001064879"/>
    </source>
</evidence>
<dbReference type="Pfam" id="PF18029">
    <property type="entry name" value="Glyoxalase_6"/>
    <property type="match status" value="1"/>
</dbReference>
<evidence type="ECO:0000256" key="4">
    <source>
        <dbReference type="ARBA" id="ARBA00021735"/>
    </source>
</evidence>
<dbReference type="SUPFAM" id="SSF54593">
    <property type="entry name" value="Glyoxalase/Bleomycin resistance protein/Dihydroxybiphenyl dioxygenase"/>
    <property type="match status" value="1"/>
</dbReference>
<keyword evidence="8" id="KW-1185">Reference proteome</keyword>
<evidence type="ECO:0000313" key="7">
    <source>
        <dbReference type="EMBL" id="UVI34822.1"/>
    </source>
</evidence>
<dbReference type="SUPFAM" id="SSF55248">
    <property type="entry name" value="PCD-like"/>
    <property type="match status" value="1"/>
</dbReference>
<dbReference type="Gene3D" id="3.30.1360.20">
    <property type="entry name" value="Transcriptional coactivator/pterin dehydratase"/>
    <property type="match status" value="1"/>
</dbReference>
<gene>
    <name evidence="7" type="ORF">L1F31_11880</name>
</gene>
<evidence type="ECO:0000256" key="1">
    <source>
        <dbReference type="ARBA" id="ARBA00001554"/>
    </source>
</evidence>
<evidence type="ECO:0000256" key="5">
    <source>
        <dbReference type="ARBA" id="ARBA00023239"/>
    </source>
</evidence>
<name>A0ABY5SK44_9MICO</name>
<dbReference type="Gene3D" id="3.10.180.10">
    <property type="entry name" value="2,3-Dihydroxybiphenyl 1,2-Dioxygenase, domain 1"/>
    <property type="match status" value="1"/>
</dbReference>
<dbReference type="InterPro" id="IPR036428">
    <property type="entry name" value="PCD_sf"/>
</dbReference>
<dbReference type="InterPro" id="IPR001533">
    <property type="entry name" value="Pterin_deHydtase"/>
</dbReference>
<evidence type="ECO:0000256" key="3">
    <source>
        <dbReference type="ARBA" id="ARBA00013252"/>
    </source>
</evidence>
<organism evidence="7 8">
    <name type="scientific">Brevibacterium spongiae</name>
    <dbReference type="NCBI Taxonomy" id="2909672"/>
    <lineage>
        <taxon>Bacteria</taxon>
        <taxon>Bacillati</taxon>
        <taxon>Actinomycetota</taxon>
        <taxon>Actinomycetes</taxon>
        <taxon>Micrococcales</taxon>
        <taxon>Brevibacteriaceae</taxon>
        <taxon>Brevibacterium</taxon>
    </lineage>
</organism>
<accession>A0ABY5SK44</accession>
<dbReference type="InterPro" id="IPR029068">
    <property type="entry name" value="Glyas_Bleomycin-R_OHBP_Dase"/>
</dbReference>
<reference evidence="7" key="1">
    <citation type="submission" date="2022-03" db="EMBL/GenBank/DDBJ databases">
        <title>Brevibacterium spongiae sp. nov., isolated from marine sponge.</title>
        <authorList>
            <person name="Li Z."/>
            <person name="Zhang M."/>
        </authorList>
    </citation>
    <scope>NUCLEOTIDE SEQUENCE</scope>
    <source>
        <strain evidence="7">WHS-Z9</strain>
    </source>
</reference>
<evidence type="ECO:0000259" key="6">
    <source>
        <dbReference type="Pfam" id="PF18029"/>
    </source>
</evidence>
<dbReference type="PANTHER" id="PTHR35908">
    <property type="entry name" value="HYPOTHETICAL FUSION PROTEIN"/>
    <property type="match status" value="1"/>
</dbReference>
<comment type="similarity">
    <text evidence="2">Belongs to the pterin-4-alpha-carbinolamine dehydratase family.</text>
</comment>
<dbReference type="Pfam" id="PF01329">
    <property type="entry name" value="Pterin_4a"/>
    <property type="match status" value="1"/>
</dbReference>
<protein>
    <recommendedName>
        <fullName evidence="4">Putative pterin-4-alpha-carbinolamine dehydratase</fullName>
        <ecNumber evidence="3">4.2.1.96</ecNumber>
    </recommendedName>
</protein>
<dbReference type="RefSeq" id="WP_265417497.1">
    <property type="nucleotide sequence ID" value="NZ_CP093443.1"/>
</dbReference>
<dbReference type="EMBL" id="CP093443">
    <property type="protein sequence ID" value="UVI34822.1"/>
    <property type="molecule type" value="Genomic_DNA"/>
</dbReference>
<dbReference type="Proteomes" id="UP001064879">
    <property type="component" value="Chromosome"/>
</dbReference>
<evidence type="ECO:0000256" key="2">
    <source>
        <dbReference type="ARBA" id="ARBA00006472"/>
    </source>
</evidence>
<comment type="catalytic activity">
    <reaction evidence="1">
        <text>(4aS,6R)-4a-hydroxy-L-erythro-5,6,7,8-tetrahydrobiopterin = (6R)-L-erythro-6,7-dihydrobiopterin + H2O</text>
        <dbReference type="Rhea" id="RHEA:11920"/>
        <dbReference type="ChEBI" id="CHEBI:15377"/>
        <dbReference type="ChEBI" id="CHEBI:15642"/>
        <dbReference type="ChEBI" id="CHEBI:43120"/>
        <dbReference type="EC" id="4.2.1.96"/>
    </reaction>
</comment>
<proteinExistence type="inferred from homology"/>
<feature type="domain" description="Glyoxalase-like" evidence="6">
    <location>
        <begin position="109"/>
        <end position="221"/>
    </location>
</feature>
<dbReference type="GO" id="GO:0008124">
    <property type="term" value="F:4-alpha-hydroxytetrahydrobiopterin dehydratase activity"/>
    <property type="evidence" value="ECO:0007669"/>
    <property type="project" value="UniProtKB-EC"/>
</dbReference>
<dbReference type="InterPro" id="IPR041581">
    <property type="entry name" value="Glyoxalase_6"/>
</dbReference>